<accession>A0ABS3THY4</accession>
<gene>
    <name evidence="3" type="ORF">J4D97_21665</name>
</gene>
<evidence type="ECO:0000256" key="2">
    <source>
        <dbReference type="SAM" id="Phobius"/>
    </source>
</evidence>
<proteinExistence type="predicted"/>
<dbReference type="Proteomes" id="UP000670527">
    <property type="component" value="Unassembled WGS sequence"/>
</dbReference>
<evidence type="ECO:0000313" key="4">
    <source>
        <dbReference type="Proteomes" id="UP000670527"/>
    </source>
</evidence>
<dbReference type="EMBL" id="JAGETX010000029">
    <property type="protein sequence ID" value="MBO3273271.1"/>
    <property type="molecule type" value="Genomic_DNA"/>
</dbReference>
<keyword evidence="2" id="KW-0812">Transmembrane</keyword>
<keyword evidence="4" id="KW-1185">Reference proteome</keyword>
<feature type="transmembrane region" description="Helical" evidence="2">
    <location>
        <begin position="102"/>
        <end position="124"/>
    </location>
</feature>
<sequence length="200" mass="22267">MNSDLIGELLQGLTQDVTSVKKSLAAQPHPQDYGPALEKLTASVLNLQQAVAKSAAASNAPTPAVATPMLDASVLEQQLRRAVAEEIRRYHPDRPLTQAVRYGIWVFIGVLGLLCLSWFGWWNAAQVRDHYARSNWFWRYTQQTSGAYAANVLASWRQDSASLQQRIEQAEAAELLRLQAQRKREEAATLEAQAAQSKRP</sequence>
<feature type="coiled-coil region" evidence="1">
    <location>
        <begin position="153"/>
        <end position="198"/>
    </location>
</feature>
<reference evidence="3 4" key="1">
    <citation type="submission" date="2021-03" db="EMBL/GenBank/DDBJ databases">
        <authorList>
            <person name="Kim M.K."/>
        </authorList>
    </citation>
    <scope>NUCLEOTIDE SEQUENCE [LARGE SCALE GENOMIC DNA]</scope>
    <source>
        <strain evidence="3 4">BT507</strain>
    </source>
</reference>
<keyword evidence="1" id="KW-0175">Coiled coil</keyword>
<dbReference type="RefSeq" id="WP_208309411.1">
    <property type="nucleotide sequence ID" value="NZ_JAGETX010000029.1"/>
</dbReference>
<comment type="caution">
    <text evidence="3">The sequence shown here is derived from an EMBL/GenBank/DDBJ whole genome shotgun (WGS) entry which is preliminary data.</text>
</comment>
<evidence type="ECO:0000256" key="1">
    <source>
        <dbReference type="SAM" id="Coils"/>
    </source>
</evidence>
<organism evidence="3 4">
    <name type="scientific">Hymenobacter defluvii</name>
    <dbReference type="NCBI Taxonomy" id="2054411"/>
    <lineage>
        <taxon>Bacteria</taxon>
        <taxon>Pseudomonadati</taxon>
        <taxon>Bacteroidota</taxon>
        <taxon>Cytophagia</taxon>
        <taxon>Cytophagales</taxon>
        <taxon>Hymenobacteraceae</taxon>
        <taxon>Hymenobacter</taxon>
    </lineage>
</organism>
<keyword evidence="2" id="KW-1133">Transmembrane helix</keyword>
<keyword evidence="2" id="KW-0472">Membrane</keyword>
<evidence type="ECO:0000313" key="3">
    <source>
        <dbReference type="EMBL" id="MBO3273271.1"/>
    </source>
</evidence>
<name>A0ABS3THY4_9BACT</name>
<protein>
    <submittedName>
        <fullName evidence="3">Uncharacterized protein</fullName>
    </submittedName>
</protein>